<feature type="non-terminal residue" evidence="2">
    <location>
        <position position="556"/>
    </location>
</feature>
<dbReference type="GO" id="GO:0036374">
    <property type="term" value="F:glutathione hydrolase activity"/>
    <property type="evidence" value="ECO:0007669"/>
    <property type="project" value="UniProtKB-EC"/>
</dbReference>
<feature type="compositionally biased region" description="Basic residues" evidence="1">
    <location>
        <begin position="498"/>
        <end position="508"/>
    </location>
</feature>
<keyword evidence="2" id="KW-0378">Hydrolase</keyword>
<keyword evidence="2" id="KW-0012">Acyltransferase</keyword>
<dbReference type="EC" id="2.3.2.2" evidence="2"/>
<feature type="compositionally biased region" description="Basic residues" evidence="1">
    <location>
        <begin position="215"/>
        <end position="243"/>
    </location>
</feature>
<feature type="compositionally biased region" description="Pro residues" evidence="1">
    <location>
        <begin position="1"/>
        <end position="16"/>
    </location>
</feature>
<feature type="region of interest" description="Disordered" evidence="1">
    <location>
        <begin position="412"/>
        <end position="556"/>
    </location>
</feature>
<reference evidence="2" key="1">
    <citation type="submission" date="2020-02" db="EMBL/GenBank/DDBJ databases">
        <authorList>
            <person name="Meier V. D."/>
        </authorList>
    </citation>
    <scope>NUCLEOTIDE SEQUENCE</scope>
    <source>
        <strain evidence="2">AVDCRST_MAG27</strain>
    </source>
</reference>
<organism evidence="2">
    <name type="scientific">uncultured Craurococcus sp</name>
    <dbReference type="NCBI Taxonomy" id="1135998"/>
    <lineage>
        <taxon>Bacteria</taxon>
        <taxon>Pseudomonadati</taxon>
        <taxon>Pseudomonadota</taxon>
        <taxon>Alphaproteobacteria</taxon>
        <taxon>Acetobacterales</taxon>
        <taxon>Acetobacteraceae</taxon>
        <taxon>Craurococcus</taxon>
        <taxon>environmental samples</taxon>
    </lineage>
</organism>
<accession>A0A6J4I641</accession>
<evidence type="ECO:0000256" key="1">
    <source>
        <dbReference type="SAM" id="MobiDB-lite"/>
    </source>
</evidence>
<sequence>GPPSPPAALPRLPRPGPTADGRRPPSDGGRGRPRHAPRRRQCGGCRHRHPGDADAGRAAGVGPRRRRADAPLGCRHAPPCRLGRPRDRPRRRIAHPLPPRRPAHGLLRGRGRRARRRRARRPPHARGRPQAPGQAALGPAPRPRHRRRRGRLHHHAPPRRPDRRRCRAPAPRPAGPRLFPAQRQAPRRGRPPAQPRAGRHPPRHRRTGRGCPAPRPHRRRDRRRRPRPCQSRPAHHRRPRRLRPVGAPARLRPLSRQHRLLHAAAELGRCRGPADPRPARPPGPAARPAQPRCRAPPRRGRPHRLRRPQPLPRRCRPRPGARPRPARPDLPRHPRPAHRPRASACHPAPRQPALAGRRAPRLPAAAAGAWHQPHLHRRCRRQCRLAHHHHRGCLRRPGDGPWLPAQQRAHRLLLPARDRRPPRRQPRRPGQAPPLLHGAEHRLRRRWPAHRHRRLGRRLPHHRPCRPDAGGDAGLGDGAPGRRLPPPHRRAERDGRAGSRHQCRRPRPGARGPRLPGRCAGDELRPHRHPHPARGGWRPPAGRRRPQAGRRRRRRL</sequence>
<feature type="compositionally biased region" description="Basic residues" evidence="1">
    <location>
        <begin position="295"/>
        <end position="325"/>
    </location>
</feature>
<feature type="compositionally biased region" description="Basic residues" evidence="1">
    <location>
        <begin position="31"/>
        <end position="49"/>
    </location>
</feature>
<feature type="non-terminal residue" evidence="2">
    <location>
        <position position="1"/>
    </location>
</feature>
<keyword evidence="2" id="KW-0808">Transferase</keyword>
<feature type="compositionally biased region" description="Basic residues" evidence="1">
    <location>
        <begin position="197"/>
        <end position="208"/>
    </location>
</feature>
<proteinExistence type="predicted"/>
<gene>
    <name evidence="2" type="ORF">AVDCRST_MAG27-1535</name>
</gene>
<dbReference type="GO" id="GO:0103068">
    <property type="term" value="F:leukotriene C4 gamma-glutamyl transferase activity"/>
    <property type="evidence" value="ECO:0007669"/>
    <property type="project" value="UniProtKB-EC"/>
</dbReference>
<feature type="compositionally biased region" description="Low complexity" evidence="1">
    <location>
        <begin position="128"/>
        <end position="139"/>
    </location>
</feature>
<feature type="compositionally biased region" description="Low complexity" evidence="1">
    <location>
        <begin position="342"/>
        <end position="372"/>
    </location>
</feature>
<feature type="region of interest" description="Disordered" evidence="1">
    <location>
        <begin position="1"/>
        <end position="374"/>
    </location>
</feature>
<evidence type="ECO:0000313" key="2">
    <source>
        <dbReference type="EMBL" id="CAA9241451.1"/>
    </source>
</evidence>
<feature type="compositionally biased region" description="Basic residues" evidence="1">
    <location>
        <begin position="142"/>
        <end position="167"/>
    </location>
</feature>
<feature type="compositionally biased region" description="Basic and acidic residues" evidence="1">
    <location>
        <begin position="268"/>
        <end position="278"/>
    </location>
</feature>
<name>A0A6J4I641_9PROT</name>
<feature type="compositionally biased region" description="Low complexity" evidence="1">
    <location>
        <begin position="175"/>
        <end position="184"/>
    </location>
</feature>
<feature type="compositionally biased region" description="Basic residues" evidence="1">
    <location>
        <begin position="101"/>
        <end position="127"/>
    </location>
</feature>
<dbReference type="EC" id="3.4.19.13" evidence="2"/>
<feature type="compositionally biased region" description="Low complexity" evidence="1">
    <location>
        <begin position="509"/>
        <end position="519"/>
    </location>
</feature>
<feature type="compositionally biased region" description="Basic residues" evidence="1">
    <location>
        <begin position="541"/>
        <end position="556"/>
    </location>
</feature>
<dbReference type="EMBL" id="CADCTD010000063">
    <property type="protein sequence ID" value="CAA9241451.1"/>
    <property type="molecule type" value="Genomic_DNA"/>
</dbReference>
<dbReference type="AlphaFoldDB" id="A0A6J4I641"/>
<feature type="compositionally biased region" description="Basic residues" evidence="1">
    <location>
        <begin position="442"/>
        <end position="464"/>
    </location>
</feature>
<protein>
    <submittedName>
        <fullName evidence="2">Gamma-glutamyltranspeptidase @ Glutathione hydrolase</fullName>
        <ecNumber evidence="2">2.3.2.2</ecNumber>
        <ecNumber evidence="2">3.4.19.13</ecNumber>
    </submittedName>
</protein>